<organism evidence="1 2">
    <name type="scientific">Geovibrio thiophilus</name>
    <dbReference type="NCBI Taxonomy" id="139438"/>
    <lineage>
        <taxon>Bacteria</taxon>
        <taxon>Pseudomonadati</taxon>
        <taxon>Deferribacterota</taxon>
        <taxon>Deferribacteres</taxon>
        <taxon>Deferribacterales</taxon>
        <taxon>Geovibrionaceae</taxon>
        <taxon>Geovibrio</taxon>
    </lineage>
</organism>
<dbReference type="InterPro" id="IPR007152">
    <property type="entry name" value="DUF354"/>
</dbReference>
<dbReference type="Pfam" id="PF04007">
    <property type="entry name" value="DUF354"/>
    <property type="match status" value="1"/>
</dbReference>
<evidence type="ECO:0000313" key="1">
    <source>
        <dbReference type="EMBL" id="QAR32108.1"/>
    </source>
</evidence>
<dbReference type="PANTHER" id="PTHR39662:SF1">
    <property type="entry name" value="DUF354 DOMAIN-CONTAINING PROTEIN"/>
    <property type="match status" value="1"/>
</dbReference>
<proteinExistence type="predicted"/>
<reference evidence="1 2" key="1">
    <citation type="submission" date="2019-01" db="EMBL/GenBank/DDBJ databases">
        <title>Geovibrio thiophilus DSM 11263, complete genome.</title>
        <authorList>
            <person name="Spring S."/>
            <person name="Bunk B."/>
            <person name="Sproer C."/>
        </authorList>
    </citation>
    <scope>NUCLEOTIDE SEQUENCE [LARGE SCALE GENOMIC DNA]</scope>
    <source>
        <strain evidence="1 2">DSM 11263</strain>
    </source>
</reference>
<gene>
    <name evidence="1" type="ORF">EP073_01420</name>
</gene>
<dbReference type="RefSeq" id="WP_128465395.1">
    <property type="nucleotide sequence ID" value="NZ_CP035108.1"/>
</dbReference>
<dbReference type="AlphaFoldDB" id="A0A410JVP1"/>
<keyword evidence="2" id="KW-1185">Reference proteome</keyword>
<dbReference type="OrthoDB" id="129163at2"/>
<dbReference type="PANTHER" id="PTHR39662">
    <property type="entry name" value="DUF354 DOMAIN-CONTAINING PROTEIN-RELATED"/>
    <property type="match status" value="1"/>
</dbReference>
<dbReference type="PIRSF" id="PIRSF005357">
    <property type="entry name" value="UCP005357"/>
    <property type="match status" value="1"/>
</dbReference>
<sequence length="370" mass="42416">MIWFDLITPKSVLFFKPIIDSIKAKGRNVLITTRQGEGYSEIVDLLKLYKMDYVDRGVFGGERLADKLSASIERQKALMEYVSIYGASKLVCLCSVDANRVAFGLGIPIINFYDIPLSDHSANFKKALPQARLTLPLSEKVFKPFVVPDDIFVRFSLEPEQIYEYNFIDPLIWLKDFKADFGYVRTIFSKYGIDPEKPYIVVREEEYKSSYVSRKYPFLYEGIMEVKKITGANVIFIPRYESDHLKNEFPDAYVIEEKIIIQHLLAFAGLFIGGGGTLNTEACYFGTPTISTRSFISHYDKYQIDQGLMVWANNREELIRLSGELFGKRQDEKAAAVFTEMSVNLDYMTDIIIHGKHAPNHPINMFESPD</sequence>
<accession>A0A410JVP1</accession>
<name>A0A410JVP1_9BACT</name>
<dbReference type="SUPFAM" id="SSF53756">
    <property type="entry name" value="UDP-Glycosyltransferase/glycogen phosphorylase"/>
    <property type="match status" value="1"/>
</dbReference>
<dbReference type="KEGG" id="gtl:EP073_01420"/>
<protein>
    <submittedName>
        <fullName evidence="1">DUF354 domain-containing protein</fullName>
    </submittedName>
</protein>
<dbReference type="Proteomes" id="UP000287502">
    <property type="component" value="Chromosome"/>
</dbReference>
<evidence type="ECO:0000313" key="2">
    <source>
        <dbReference type="Proteomes" id="UP000287502"/>
    </source>
</evidence>
<dbReference type="EMBL" id="CP035108">
    <property type="protein sequence ID" value="QAR32108.1"/>
    <property type="molecule type" value="Genomic_DNA"/>
</dbReference>